<organism evidence="2 3">
    <name type="scientific">Kribbella voronezhensis</name>
    <dbReference type="NCBI Taxonomy" id="2512212"/>
    <lineage>
        <taxon>Bacteria</taxon>
        <taxon>Bacillati</taxon>
        <taxon>Actinomycetota</taxon>
        <taxon>Actinomycetes</taxon>
        <taxon>Propionibacteriales</taxon>
        <taxon>Kribbellaceae</taxon>
        <taxon>Kribbella</taxon>
    </lineage>
</organism>
<comment type="caution">
    <text evidence="2">The sequence shown here is derived from an EMBL/GenBank/DDBJ whole genome shotgun (WGS) entry which is preliminary data.</text>
</comment>
<name>A0A4R7SYP2_9ACTN</name>
<keyword evidence="3" id="KW-1185">Reference proteome</keyword>
<protein>
    <submittedName>
        <fullName evidence="2">Uncharacterized protein</fullName>
    </submittedName>
</protein>
<proteinExistence type="predicted"/>
<feature type="region of interest" description="Disordered" evidence="1">
    <location>
        <begin position="567"/>
        <end position="596"/>
    </location>
</feature>
<dbReference type="Proteomes" id="UP000295151">
    <property type="component" value="Unassembled WGS sequence"/>
</dbReference>
<dbReference type="RefSeq" id="WP_133984261.1">
    <property type="nucleotide sequence ID" value="NZ_SOCE01000002.1"/>
</dbReference>
<evidence type="ECO:0000313" key="3">
    <source>
        <dbReference type="Proteomes" id="UP000295151"/>
    </source>
</evidence>
<reference evidence="2 3" key="1">
    <citation type="submission" date="2019-03" db="EMBL/GenBank/DDBJ databases">
        <title>Genomic Encyclopedia of Type Strains, Phase III (KMG-III): the genomes of soil and plant-associated and newly described type strains.</title>
        <authorList>
            <person name="Whitman W."/>
        </authorList>
    </citation>
    <scope>NUCLEOTIDE SEQUENCE [LARGE SCALE GENOMIC DNA]</scope>
    <source>
        <strain evidence="2 3">VKM Ac-2575</strain>
    </source>
</reference>
<sequence length="596" mass="64266">MVTDPGVLRAQGNNAAGPDEAVIAEILSRHRTVPERLRALEESGAPELVYGLRARTDEEAEITVVASYLQAKKRAWRAELASRDAGNPPVRDAWEAFQQEMDEVTPGVERNQPVWFLQSNGYAVTGTNRDELNALGAARERPARDDPQQQLGITYQRDTMYAMLPDGAISRHVGSFDAATSAAEIGAWGNGVVRVQSRADELRLRIAGVVDDGAGNVTLRGTVLEGPVSNRGFAVGSALDLHKDRSTGALTIRAPGSRRDHLAGGAWAARLETFAYHQGLTRVNEGVGMHLPGAGAPEKRNRGPSLPVDDALFEQIRERYTNPEAPERGYGQTLGPTRTRLNFGEAGWDVDVQPYRRLGGDAMFTEAEHPAPAPYDGTLPPPSSVDVSDTNWYYNLTNAMPGRFVGGRSSSAALYLSAATMLLHEDRLSLDDCSDLMAFTIADMVVSGEHSLPECMTSVVMAAGSSQPWQDTPLNLAQNTPPLTAWLHLVSPTIRDEMRTDARATLQQLLANPTPDPKLVKGLTLLLKTTGDFEQSQSAQSIELTHAMRAGLNPTPASAQGVLARTAPAPSGTAGVAEQQFRHRPADVTQGPLRDL</sequence>
<gene>
    <name evidence="2" type="ORF">EV138_6925</name>
</gene>
<accession>A0A4R7SYP2</accession>
<dbReference type="OrthoDB" id="3800472at2"/>
<dbReference type="EMBL" id="SOCE01000002">
    <property type="protein sequence ID" value="TDU84454.1"/>
    <property type="molecule type" value="Genomic_DNA"/>
</dbReference>
<evidence type="ECO:0000256" key="1">
    <source>
        <dbReference type="SAM" id="MobiDB-lite"/>
    </source>
</evidence>
<evidence type="ECO:0000313" key="2">
    <source>
        <dbReference type="EMBL" id="TDU84454.1"/>
    </source>
</evidence>
<dbReference type="AlphaFoldDB" id="A0A4R7SYP2"/>